<evidence type="ECO:0000313" key="2">
    <source>
        <dbReference type="EMBL" id="OGL78850.1"/>
    </source>
</evidence>
<organism evidence="2 3">
    <name type="scientific">Candidatus Uhrbacteria bacterium RIFCSPHIGHO2_12_FULL_60_25</name>
    <dbReference type="NCBI Taxonomy" id="1802399"/>
    <lineage>
        <taxon>Bacteria</taxon>
        <taxon>Candidatus Uhriibacteriota</taxon>
    </lineage>
</organism>
<dbReference type="EMBL" id="MGEH01000023">
    <property type="protein sequence ID" value="OGL78850.1"/>
    <property type="molecule type" value="Genomic_DNA"/>
</dbReference>
<dbReference type="STRING" id="1802399.A3E39_00275"/>
<evidence type="ECO:0000313" key="3">
    <source>
        <dbReference type="Proteomes" id="UP000176603"/>
    </source>
</evidence>
<sequence length="542" mass="61806">MYTPESINDIRQRSQEGEVLEFKEARGAFSPSSRSDYCAAIANMGGGKLLLGVANDHRVVGTSVYQGTVNGVSQEVFDAIGITVRVEEVAHPDGRVVIFDIPSRTTGRLVRSNGRYRYPMRRGESLVEMDESEVRYALNEVRPDFSATIQDELSTDDLDPVAVANFRKLRSEKMRNPRVQADPLDRVLSDAGLLMNGRCTFACLVLLGNEESVRRLAPQSEIIYEWRTRAGQTSHNFRKEWTKPYFAIYDEIWQTINARNLRMPFQEGFIQREVDAFDEKSCREAVNNAVAHRDYTITEGSIFIHASPEQFSVTSPGGFLPGITSENIFVKSQWRNRRIADALEHTKLIERSGQGMDDIFEISIRQGKGLPNFIGTDDRTVQINIPAVVEDPAFIQFLEKVANEKQHTFSLDEMMELERVRKNGPIADLRFKTRLLTLGVVEKVGKTRGTKYILSHRYYKFEMKPGEYTRIKGISRKSKKELILEHIRREGTGRAVDFMDAFPDLKRGDIQNLLQELKRDGLLRTEGITRSAVWKLVNKDQK</sequence>
<proteinExistence type="predicted"/>
<feature type="domain" description="Schlafen AlbA-2" evidence="1">
    <location>
        <begin position="16"/>
        <end position="129"/>
    </location>
</feature>
<dbReference type="Gene3D" id="3.30.950.30">
    <property type="entry name" value="Schlafen, AAA domain"/>
    <property type="match status" value="1"/>
</dbReference>
<dbReference type="Gene3D" id="3.30.565.60">
    <property type="match status" value="1"/>
</dbReference>
<gene>
    <name evidence="2" type="ORF">A3E39_00275</name>
</gene>
<dbReference type="InterPro" id="IPR038475">
    <property type="entry name" value="RecG_C_sf"/>
</dbReference>
<dbReference type="InterPro" id="IPR007421">
    <property type="entry name" value="Schlafen_AlbA_2_dom"/>
</dbReference>
<dbReference type="Pfam" id="PF04326">
    <property type="entry name" value="SLFN_AlbA_2"/>
    <property type="match status" value="1"/>
</dbReference>
<dbReference type="InterPro" id="IPR038461">
    <property type="entry name" value="Schlafen_AlbA_2_dom_sf"/>
</dbReference>
<dbReference type="AlphaFoldDB" id="A0A1F7UKN6"/>
<name>A0A1F7UKN6_9BACT</name>
<protein>
    <recommendedName>
        <fullName evidence="1">Schlafen AlbA-2 domain-containing protein</fullName>
    </recommendedName>
</protein>
<accession>A0A1F7UKN6</accession>
<dbReference type="PANTHER" id="PTHR30595:SF6">
    <property type="entry name" value="SCHLAFEN ALBA-2 DOMAIN-CONTAINING PROTEIN"/>
    <property type="match status" value="1"/>
</dbReference>
<evidence type="ECO:0000259" key="1">
    <source>
        <dbReference type="Pfam" id="PF04326"/>
    </source>
</evidence>
<dbReference type="Pfam" id="PF13749">
    <property type="entry name" value="HATPase_c_4"/>
    <property type="match status" value="1"/>
</dbReference>
<dbReference type="PANTHER" id="PTHR30595">
    <property type="entry name" value="GLPR-RELATED TRANSCRIPTIONAL REPRESSOR"/>
    <property type="match status" value="1"/>
</dbReference>
<reference evidence="2 3" key="1">
    <citation type="journal article" date="2016" name="Nat. Commun.">
        <title>Thousands of microbial genomes shed light on interconnected biogeochemical processes in an aquifer system.</title>
        <authorList>
            <person name="Anantharaman K."/>
            <person name="Brown C.T."/>
            <person name="Hug L.A."/>
            <person name="Sharon I."/>
            <person name="Castelle C.J."/>
            <person name="Probst A.J."/>
            <person name="Thomas B.C."/>
            <person name="Singh A."/>
            <person name="Wilkins M.J."/>
            <person name="Karaoz U."/>
            <person name="Brodie E.L."/>
            <person name="Williams K.H."/>
            <person name="Hubbard S.S."/>
            <person name="Banfield J.F."/>
        </authorList>
    </citation>
    <scope>NUCLEOTIDE SEQUENCE [LARGE SCALE GENOMIC DNA]</scope>
</reference>
<comment type="caution">
    <text evidence="2">The sequence shown here is derived from an EMBL/GenBank/DDBJ whole genome shotgun (WGS) entry which is preliminary data.</text>
</comment>
<dbReference type="Proteomes" id="UP000176603">
    <property type="component" value="Unassembled WGS sequence"/>
</dbReference>